<dbReference type="KEGG" id="mets:DK389_04010"/>
<evidence type="ECO:0000313" key="4">
    <source>
        <dbReference type="EMBL" id="AWN39852.1"/>
    </source>
</evidence>
<dbReference type="Pfam" id="PF05598">
    <property type="entry name" value="DUF772"/>
    <property type="match status" value="1"/>
</dbReference>
<dbReference type="PANTHER" id="PTHR33408">
    <property type="entry name" value="TRANSPOSASE"/>
    <property type="match status" value="1"/>
</dbReference>
<dbReference type="InterPro" id="IPR047629">
    <property type="entry name" value="IS1182_transpos"/>
</dbReference>
<dbReference type="RefSeq" id="WP_109887539.1">
    <property type="nucleotide sequence ID" value="NZ_CP029550.1"/>
</dbReference>
<feature type="domain" description="Transposase InsH N-terminal" evidence="2">
    <location>
        <begin position="19"/>
        <end position="112"/>
    </location>
</feature>
<name>A0A2U8W3A9_9HYPH</name>
<feature type="domain" description="Transposase DDE" evidence="3">
    <location>
        <begin position="377"/>
        <end position="439"/>
    </location>
</feature>
<proteinExistence type="predicted"/>
<accession>A0A2U8W3A9</accession>
<dbReference type="Proteomes" id="UP000245926">
    <property type="component" value="Chromosome"/>
</dbReference>
<feature type="region of interest" description="Disordered" evidence="1">
    <location>
        <begin position="181"/>
        <end position="202"/>
    </location>
</feature>
<dbReference type="InterPro" id="IPR025668">
    <property type="entry name" value="Tnp_DDE_dom"/>
</dbReference>
<dbReference type="InterPro" id="IPR008490">
    <property type="entry name" value="Transposase_InsH_N"/>
</dbReference>
<evidence type="ECO:0000313" key="5">
    <source>
        <dbReference type="Proteomes" id="UP000245926"/>
    </source>
</evidence>
<dbReference type="GO" id="GO:0004803">
    <property type="term" value="F:transposase activity"/>
    <property type="evidence" value="ECO:0007669"/>
    <property type="project" value="InterPro"/>
</dbReference>
<dbReference type="GO" id="GO:0003677">
    <property type="term" value="F:DNA binding"/>
    <property type="evidence" value="ECO:0007669"/>
    <property type="project" value="InterPro"/>
</dbReference>
<evidence type="ECO:0000259" key="2">
    <source>
        <dbReference type="Pfam" id="PF05598"/>
    </source>
</evidence>
<protein>
    <submittedName>
        <fullName evidence="4">IS1182 family transposase</fullName>
    </submittedName>
</protein>
<feature type="compositionally biased region" description="Acidic residues" evidence="1">
    <location>
        <begin position="223"/>
        <end position="234"/>
    </location>
</feature>
<feature type="compositionally biased region" description="Basic and acidic residues" evidence="1">
    <location>
        <begin position="259"/>
        <end position="269"/>
    </location>
</feature>
<reference evidence="5" key="1">
    <citation type="submission" date="2018-05" db="EMBL/GenBank/DDBJ databases">
        <title>Complete Genome Sequence of Methylobacterium sp. 17SD2-17.</title>
        <authorList>
            <person name="Srinivasan S."/>
        </authorList>
    </citation>
    <scope>NUCLEOTIDE SEQUENCE [LARGE SCALE GENOMIC DNA]</scope>
    <source>
        <strain evidence="5">17SD2-17</strain>
    </source>
</reference>
<dbReference type="NCBIfam" id="NF033551">
    <property type="entry name" value="transpos_IS1182"/>
    <property type="match status" value="1"/>
</dbReference>
<evidence type="ECO:0000256" key="1">
    <source>
        <dbReference type="SAM" id="MobiDB-lite"/>
    </source>
</evidence>
<keyword evidence="5" id="KW-1185">Reference proteome</keyword>
<feature type="region of interest" description="Disordered" evidence="1">
    <location>
        <begin position="220"/>
        <end position="272"/>
    </location>
</feature>
<evidence type="ECO:0000259" key="3">
    <source>
        <dbReference type="Pfam" id="PF13751"/>
    </source>
</evidence>
<dbReference type="PANTHER" id="PTHR33408:SF2">
    <property type="entry name" value="TRANSPOSASE DDE DOMAIN-CONTAINING PROTEIN"/>
    <property type="match status" value="1"/>
</dbReference>
<dbReference type="OrthoDB" id="9774608at2"/>
<dbReference type="EMBL" id="CP029550">
    <property type="protein sequence ID" value="AWN39852.1"/>
    <property type="molecule type" value="Genomic_DNA"/>
</dbReference>
<gene>
    <name evidence="4" type="ORF">DK389_04010</name>
</gene>
<dbReference type="Pfam" id="PF13751">
    <property type="entry name" value="DDE_Tnp_1_6"/>
    <property type="match status" value="1"/>
</dbReference>
<dbReference type="AlphaFoldDB" id="A0A2U8W3A9"/>
<dbReference type="GO" id="GO:0006313">
    <property type="term" value="P:DNA transposition"/>
    <property type="evidence" value="ECO:0007669"/>
    <property type="project" value="InterPro"/>
</dbReference>
<organism evidence="4 5">
    <name type="scientific">Methylobacterium durans</name>
    <dbReference type="NCBI Taxonomy" id="2202825"/>
    <lineage>
        <taxon>Bacteria</taxon>
        <taxon>Pseudomonadati</taxon>
        <taxon>Pseudomonadota</taxon>
        <taxon>Alphaproteobacteria</taxon>
        <taxon>Hyphomicrobiales</taxon>
        <taxon>Methylobacteriaceae</taxon>
        <taxon>Methylobacterium</taxon>
    </lineage>
</organism>
<sequence>MAKVFRSWDVDQGWLLPPSLHEFVPPGHRAHFVRDTVREALDLSAILDTYTEERGYPPYHPGMMVALLLYGYSRGLYSSRQLARACEERVDVMAVTGLNRPDFRTIADFRKRHLVALSDLFVQVLRLCRAAGLVEFAHVAVDGTKLKANASRHKAMSYGRMKTAEPALAAEVDAWLERAREADAAEDQAHGAGRRGDETPDWMADKQRRLEAIRAAKAALEAEAADPPDPEDENGPGASSGMRWQGRPLRGDDGAPPDRAQRNFTDPDSRILPMRDGFVQGYNGQIAVDAAHQVIVAHRLVTNSADYRALVPLVDGVRAHLRRKPREVSGDAGFANEANLVALKERGITGYLAPGRARHGEADAAGRRRLTKMPLMSAMAARLKRAGRRSRYRLRKQVVEPVFGQIKQARGFRQFLMRGLEQVRGEWAMICTAHNLLKLAQADR</sequence>